<evidence type="ECO:0000313" key="4">
    <source>
        <dbReference type="EMBL" id="RWS27627.1"/>
    </source>
</evidence>
<dbReference type="GO" id="GO:0019005">
    <property type="term" value="C:SCF ubiquitin ligase complex"/>
    <property type="evidence" value="ECO:0007669"/>
    <property type="project" value="TreeGrafter"/>
</dbReference>
<reference evidence="4 5" key="1">
    <citation type="journal article" date="2018" name="Gigascience">
        <title>Genomes of trombidid mites reveal novel predicted allergens and laterally-transferred genes associated with secondary metabolism.</title>
        <authorList>
            <person name="Dong X."/>
            <person name="Chaisiri K."/>
            <person name="Xia D."/>
            <person name="Armstrong S.D."/>
            <person name="Fang Y."/>
            <person name="Donnelly M.J."/>
            <person name="Kadowaki T."/>
            <person name="McGarry J.W."/>
            <person name="Darby A.C."/>
            <person name="Makepeace B.L."/>
        </authorList>
    </citation>
    <scope>NUCLEOTIDE SEQUENCE [LARGE SCALE GENOMIC DNA]</scope>
    <source>
        <strain evidence="4">UoL-UT</strain>
    </source>
</reference>
<feature type="domain" description="F-box" evidence="2">
    <location>
        <begin position="1"/>
        <end position="32"/>
    </location>
</feature>
<evidence type="ECO:0000259" key="3">
    <source>
        <dbReference type="Pfam" id="PF25372"/>
    </source>
</evidence>
<dbReference type="SUPFAM" id="SSF52047">
    <property type="entry name" value="RNI-like"/>
    <property type="match status" value="1"/>
</dbReference>
<dbReference type="PANTHER" id="PTHR13318:SF190">
    <property type="entry name" value="PARTNER OF PAIRED, ISOFORM B"/>
    <property type="match status" value="1"/>
</dbReference>
<dbReference type="STRING" id="299467.A0A443SJC1"/>
<comment type="caution">
    <text evidence="4">The sequence shown here is derived from an EMBL/GenBank/DDBJ whole genome shotgun (WGS) entry which is preliminary data.</text>
</comment>
<dbReference type="Gene3D" id="3.80.10.10">
    <property type="entry name" value="Ribonuclease Inhibitor"/>
    <property type="match status" value="2"/>
</dbReference>
<dbReference type="Pfam" id="PF12937">
    <property type="entry name" value="F-box-like"/>
    <property type="match status" value="1"/>
</dbReference>
<gene>
    <name evidence="4" type="ORF">B4U80_00094</name>
</gene>
<organism evidence="4 5">
    <name type="scientific">Leptotrombidium deliense</name>
    <dbReference type="NCBI Taxonomy" id="299467"/>
    <lineage>
        <taxon>Eukaryota</taxon>
        <taxon>Metazoa</taxon>
        <taxon>Ecdysozoa</taxon>
        <taxon>Arthropoda</taxon>
        <taxon>Chelicerata</taxon>
        <taxon>Arachnida</taxon>
        <taxon>Acari</taxon>
        <taxon>Acariformes</taxon>
        <taxon>Trombidiformes</taxon>
        <taxon>Prostigmata</taxon>
        <taxon>Anystina</taxon>
        <taxon>Parasitengona</taxon>
        <taxon>Trombiculoidea</taxon>
        <taxon>Trombiculidae</taxon>
        <taxon>Leptotrombidium</taxon>
    </lineage>
</organism>
<dbReference type="SMART" id="SM00368">
    <property type="entry name" value="LRR_RI"/>
    <property type="match status" value="4"/>
</dbReference>
<dbReference type="InterPro" id="IPR001611">
    <property type="entry name" value="Leu-rich_rpt"/>
</dbReference>
<dbReference type="InterPro" id="IPR057207">
    <property type="entry name" value="FBXL15_LRR"/>
</dbReference>
<accession>A0A443SJC1</accession>
<dbReference type="InterPro" id="IPR006553">
    <property type="entry name" value="Leu-rich_rpt_Cys-con_subtyp"/>
</dbReference>
<dbReference type="VEuPathDB" id="VectorBase:LDEU004413"/>
<dbReference type="SMART" id="SM00367">
    <property type="entry name" value="LRR_CC"/>
    <property type="match status" value="9"/>
</dbReference>
<dbReference type="OrthoDB" id="2585512at2759"/>
<dbReference type="InterPro" id="IPR001810">
    <property type="entry name" value="F-box_dom"/>
</dbReference>
<evidence type="ECO:0000259" key="2">
    <source>
        <dbReference type="Pfam" id="PF12937"/>
    </source>
</evidence>
<proteinExistence type="predicted"/>
<feature type="domain" description="F-box/LRR-repeat protein 15-like leucin rich repeat" evidence="3">
    <location>
        <begin position="87"/>
        <end position="194"/>
    </location>
</feature>
<dbReference type="FunFam" id="3.80.10.10:FF:000546">
    <property type="entry name" value="Partner of Paired"/>
    <property type="match status" value="1"/>
</dbReference>
<dbReference type="Pfam" id="PF13516">
    <property type="entry name" value="LRR_6"/>
    <property type="match status" value="3"/>
</dbReference>
<protein>
    <submittedName>
        <fullName evidence="4">F-box/LRR-repeat protein 14-like protein</fullName>
    </submittedName>
</protein>
<evidence type="ECO:0000256" key="1">
    <source>
        <dbReference type="ARBA" id="ARBA00022786"/>
    </source>
</evidence>
<dbReference type="EMBL" id="NCKV01001877">
    <property type="protein sequence ID" value="RWS27627.1"/>
    <property type="molecule type" value="Genomic_DNA"/>
</dbReference>
<dbReference type="InterPro" id="IPR032675">
    <property type="entry name" value="LRR_dom_sf"/>
</dbReference>
<dbReference type="AlphaFoldDB" id="A0A443SJC1"/>
<keyword evidence="5" id="KW-1185">Reference proteome</keyword>
<dbReference type="GO" id="GO:0031146">
    <property type="term" value="P:SCF-dependent proteasomal ubiquitin-dependent protein catabolic process"/>
    <property type="evidence" value="ECO:0007669"/>
    <property type="project" value="TreeGrafter"/>
</dbReference>
<dbReference type="SUPFAM" id="SSF81383">
    <property type="entry name" value="F-box domain"/>
    <property type="match status" value="1"/>
</dbReference>
<keyword evidence="1" id="KW-0833">Ubl conjugation pathway</keyword>
<dbReference type="PANTHER" id="PTHR13318">
    <property type="entry name" value="PARTNER OF PAIRED, ISOFORM B-RELATED"/>
    <property type="match status" value="1"/>
</dbReference>
<sequence length="341" mass="37906">MIFEHLDVEDKGRVAQVSTFWRDAAYRKSVWKGVEAKLHLKKNNSSLFPMHAVFAEHSLSTRECFSGLSSQPFRFSQILSLQRGLKEVTQGVPKLESLTLTGCYNLTDEKLMSAFSHDNESLVELNLSMCKQITDRSIYKIAQHLKALQVLDLAGCSNVTNNVLHTIRCELKRLRHLNLRSCRNITDSGIAKLCGQVANSACESTAETSKERVVENVALEYLGLQDCQKLTDEALKHISAGLKNLKSINLSFCSGITEFGLKHLSTVSNLQELNLRSCANITDIGIKYLSEAGLRLRVLDISFCDKIGDQSLSFVSHGLNSLQSLSLNSCSISDEGLMKRC</sequence>
<dbReference type="Pfam" id="PF25372">
    <property type="entry name" value="DUF7885"/>
    <property type="match status" value="1"/>
</dbReference>
<dbReference type="InterPro" id="IPR036047">
    <property type="entry name" value="F-box-like_dom_sf"/>
</dbReference>
<evidence type="ECO:0000313" key="5">
    <source>
        <dbReference type="Proteomes" id="UP000288716"/>
    </source>
</evidence>
<dbReference type="Proteomes" id="UP000288716">
    <property type="component" value="Unassembled WGS sequence"/>
</dbReference>
<name>A0A443SJC1_9ACAR</name>